<proteinExistence type="predicted"/>
<name>A0ABZ1Q4K3_9ACTN</name>
<feature type="domain" description="Signal transduction histidine kinase subgroup 3 dimerisation and phosphoacceptor" evidence="2">
    <location>
        <begin position="4"/>
        <end position="41"/>
    </location>
</feature>
<evidence type="ECO:0000259" key="2">
    <source>
        <dbReference type="Pfam" id="PF07730"/>
    </source>
</evidence>
<sequence length="102" mass="10469">MGSRVIETQPDQAREALRAIEATSRETLSGLRRTLVALRQADGGPAAAQGSPLAPSPGLADIERLAAATADAGVRARCGAAGTSVPYRPTSGSPRTGSCRRR</sequence>
<keyword evidence="3" id="KW-0808">Transferase</keyword>
<dbReference type="Proteomes" id="UP001432312">
    <property type="component" value="Chromosome"/>
</dbReference>
<organism evidence="3 4">
    <name type="scientific">Streptomyces erythrochromogenes</name>
    <dbReference type="NCBI Taxonomy" id="285574"/>
    <lineage>
        <taxon>Bacteria</taxon>
        <taxon>Bacillati</taxon>
        <taxon>Actinomycetota</taxon>
        <taxon>Actinomycetes</taxon>
        <taxon>Kitasatosporales</taxon>
        <taxon>Streptomycetaceae</taxon>
        <taxon>Streptomyces</taxon>
    </lineage>
</organism>
<accession>A0ABZ1Q4K3</accession>
<dbReference type="Pfam" id="PF07730">
    <property type="entry name" value="HisKA_3"/>
    <property type="match status" value="1"/>
</dbReference>
<gene>
    <name evidence="3" type="ORF">OHA91_02400</name>
</gene>
<dbReference type="EMBL" id="CP108036">
    <property type="protein sequence ID" value="WUN77440.1"/>
    <property type="molecule type" value="Genomic_DNA"/>
</dbReference>
<dbReference type="GO" id="GO:0016301">
    <property type="term" value="F:kinase activity"/>
    <property type="evidence" value="ECO:0007669"/>
    <property type="project" value="UniProtKB-KW"/>
</dbReference>
<keyword evidence="3" id="KW-0418">Kinase</keyword>
<keyword evidence="4" id="KW-1185">Reference proteome</keyword>
<evidence type="ECO:0000256" key="1">
    <source>
        <dbReference type="SAM" id="MobiDB-lite"/>
    </source>
</evidence>
<reference evidence="3" key="1">
    <citation type="submission" date="2022-10" db="EMBL/GenBank/DDBJ databases">
        <title>The complete genomes of actinobacterial strains from the NBC collection.</title>
        <authorList>
            <person name="Joergensen T.S."/>
            <person name="Alvarez Arevalo M."/>
            <person name="Sterndorff E.B."/>
            <person name="Faurdal D."/>
            <person name="Vuksanovic O."/>
            <person name="Mourched A.-S."/>
            <person name="Charusanti P."/>
            <person name="Shaw S."/>
            <person name="Blin K."/>
            <person name="Weber T."/>
        </authorList>
    </citation>
    <scope>NUCLEOTIDE SEQUENCE</scope>
    <source>
        <strain evidence="3">NBC_00303</strain>
    </source>
</reference>
<dbReference type="GeneID" id="95494850"/>
<dbReference type="InterPro" id="IPR011712">
    <property type="entry name" value="Sig_transdc_His_kin_sub3_dim/P"/>
</dbReference>
<feature type="region of interest" description="Disordered" evidence="1">
    <location>
        <begin position="81"/>
        <end position="102"/>
    </location>
</feature>
<protein>
    <submittedName>
        <fullName evidence="3">Histidine kinase dimerization/phosphoacceptor domain-containing protein</fullName>
    </submittedName>
</protein>
<evidence type="ECO:0000313" key="3">
    <source>
        <dbReference type="EMBL" id="WUN77440.1"/>
    </source>
</evidence>
<dbReference type="RefSeq" id="WP_328738453.1">
    <property type="nucleotide sequence ID" value="NZ_CP108036.1"/>
</dbReference>
<evidence type="ECO:0000313" key="4">
    <source>
        <dbReference type="Proteomes" id="UP001432312"/>
    </source>
</evidence>